<evidence type="ECO:0000259" key="6">
    <source>
        <dbReference type="PROSITE" id="PS50111"/>
    </source>
</evidence>
<keyword evidence="3" id="KW-0807">Transducer</keyword>
<keyword evidence="1" id="KW-0145">Chemotaxis</keyword>
<dbReference type="CDD" id="cd06225">
    <property type="entry name" value="HAMP"/>
    <property type="match status" value="1"/>
</dbReference>
<keyword evidence="5" id="KW-0472">Membrane</keyword>
<proteinExistence type="inferred from homology"/>
<dbReference type="Pfam" id="PF00672">
    <property type="entry name" value="HAMP"/>
    <property type="match status" value="1"/>
</dbReference>
<evidence type="ECO:0000313" key="8">
    <source>
        <dbReference type="EMBL" id="PPV14488.1"/>
    </source>
</evidence>
<dbReference type="CDD" id="cd11386">
    <property type="entry name" value="MCP_signal"/>
    <property type="match status" value="1"/>
</dbReference>
<dbReference type="SMART" id="SM00283">
    <property type="entry name" value="MA"/>
    <property type="match status" value="1"/>
</dbReference>
<dbReference type="PROSITE" id="PS50111">
    <property type="entry name" value="CHEMOTAXIS_TRANSDUC_2"/>
    <property type="match status" value="1"/>
</dbReference>
<dbReference type="PROSITE" id="PS50885">
    <property type="entry name" value="HAMP"/>
    <property type="match status" value="1"/>
</dbReference>
<name>A0A2S7F9X3_CLOBU</name>
<evidence type="ECO:0000256" key="3">
    <source>
        <dbReference type="PROSITE-ProRule" id="PRU00284"/>
    </source>
</evidence>
<feature type="transmembrane region" description="Helical" evidence="5">
    <location>
        <begin position="33"/>
        <end position="52"/>
    </location>
</feature>
<comment type="similarity">
    <text evidence="2">Belongs to the methyl-accepting chemotaxis (MCP) protein family.</text>
</comment>
<dbReference type="SMART" id="SM00304">
    <property type="entry name" value="HAMP"/>
    <property type="match status" value="1"/>
</dbReference>
<dbReference type="PRINTS" id="PR00260">
    <property type="entry name" value="CHEMTRNSDUCR"/>
</dbReference>
<evidence type="ECO:0000256" key="4">
    <source>
        <dbReference type="SAM" id="Coils"/>
    </source>
</evidence>
<dbReference type="InterPro" id="IPR004089">
    <property type="entry name" value="MCPsignal_dom"/>
</dbReference>
<keyword evidence="5" id="KW-1133">Transmembrane helix</keyword>
<gene>
    <name evidence="8" type="ORF">AWN73_13945</name>
</gene>
<comment type="caution">
    <text evidence="8">The sequence shown here is derived from an EMBL/GenBank/DDBJ whole genome shotgun (WGS) entry which is preliminary data.</text>
</comment>
<evidence type="ECO:0000256" key="5">
    <source>
        <dbReference type="SAM" id="Phobius"/>
    </source>
</evidence>
<dbReference type="GO" id="GO:0005886">
    <property type="term" value="C:plasma membrane"/>
    <property type="evidence" value="ECO:0007669"/>
    <property type="project" value="TreeGrafter"/>
</dbReference>
<feature type="domain" description="HAMP" evidence="7">
    <location>
        <begin position="227"/>
        <end position="279"/>
    </location>
</feature>
<dbReference type="RefSeq" id="WP_052188411.1">
    <property type="nucleotide sequence ID" value="NZ_JADNPC010000004.1"/>
</dbReference>
<protein>
    <submittedName>
        <fullName evidence="8">Chemotaxis protein</fullName>
    </submittedName>
</protein>
<keyword evidence="5" id="KW-0812">Transmembrane</keyword>
<dbReference type="GO" id="GO:0004888">
    <property type="term" value="F:transmembrane signaling receptor activity"/>
    <property type="evidence" value="ECO:0007669"/>
    <property type="project" value="InterPro"/>
</dbReference>
<dbReference type="Gene3D" id="6.10.340.10">
    <property type="match status" value="1"/>
</dbReference>
<dbReference type="InterPro" id="IPR051310">
    <property type="entry name" value="MCP_chemotaxis"/>
</dbReference>
<dbReference type="Pfam" id="PF12729">
    <property type="entry name" value="4HB_MCP_1"/>
    <property type="match status" value="1"/>
</dbReference>
<organism evidence="8 9">
    <name type="scientific">Clostridium butyricum</name>
    <dbReference type="NCBI Taxonomy" id="1492"/>
    <lineage>
        <taxon>Bacteria</taxon>
        <taxon>Bacillati</taxon>
        <taxon>Bacillota</taxon>
        <taxon>Clostridia</taxon>
        <taxon>Eubacteriales</taxon>
        <taxon>Clostridiaceae</taxon>
        <taxon>Clostridium</taxon>
    </lineage>
</organism>
<accession>A0A2S7F9X3</accession>
<dbReference type="InterPro" id="IPR003660">
    <property type="entry name" value="HAMP_dom"/>
</dbReference>
<evidence type="ECO:0000256" key="2">
    <source>
        <dbReference type="ARBA" id="ARBA00029447"/>
    </source>
</evidence>
<dbReference type="GO" id="GO:0006935">
    <property type="term" value="P:chemotaxis"/>
    <property type="evidence" value="ECO:0007669"/>
    <property type="project" value="UniProtKB-KW"/>
</dbReference>
<dbReference type="Gene3D" id="1.10.287.950">
    <property type="entry name" value="Methyl-accepting chemotaxis protein"/>
    <property type="match status" value="1"/>
</dbReference>
<dbReference type="AlphaFoldDB" id="A0A2S7F9X3"/>
<dbReference type="PANTHER" id="PTHR43531:SF11">
    <property type="entry name" value="METHYL-ACCEPTING CHEMOTAXIS PROTEIN 3"/>
    <property type="match status" value="1"/>
</dbReference>
<dbReference type="Proteomes" id="UP000238081">
    <property type="component" value="Unassembled WGS sequence"/>
</dbReference>
<evidence type="ECO:0000256" key="1">
    <source>
        <dbReference type="ARBA" id="ARBA00022500"/>
    </source>
</evidence>
<dbReference type="InterPro" id="IPR024478">
    <property type="entry name" value="HlyB_4HB_MCP"/>
</dbReference>
<keyword evidence="4" id="KW-0175">Coiled coil</keyword>
<evidence type="ECO:0000259" key="7">
    <source>
        <dbReference type="PROSITE" id="PS50885"/>
    </source>
</evidence>
<dbReference type="Pfam" id="PF00015">
    <property type="entry name" value="MCPsignal"/>
    <property type="match status" value="1"/>
</dbReference>
<evidence type="ECO:0000313" key="9">
    <source>
        <dbReference type="Proteomes" id="UP000238081"/>
    </source>
</evidence>
<dbReference type="PANTHER" id="PTHR43531">
    <property type="entry name" value="PROTEIN ICFG"/>
    <property type="match status" value="1"/>
</dbReference>
<dbReference type="SUPFAM" id="SSF58104">
    <property type="entry name" value="Methyl-accepting chemotaxis protein (MCP) signaling domain"/>
    <property type="match status" value="1"/>
</dbReference>
<sequence>MSGQSGKHNEKVKIDFFERHLKDKKINEKLKTTFIYIMSLFILAVLSSFIALQITGNKIKAFYDKPFVNSVLQLEIRKDTQIVVKNILLAVTTENKNKAVEYINEANKYTQSVTDNIEKLESNFDNKELLEQLKNERAVQTRIRDELIKLVNENKKEEAIALYNSEYEKELNNLQDTLVKIGDYAKNNAERNYHSAITTKNITFIVLILISIGSIVSCIYMVFGLVKLLTNPIVELEEAAKKLEKGILDVEIKFESQDELGILANSFRNTCSFLKTIVLDINEILGQLSEGNFNVNSSCLEHYIGDFSTTKDSIQKIIESLNYTFFEIKEATVQVKGGAEQVAETSQTISEGATEQASAIEELTASLGEVNEKVQNSVKHAKETNIITSELGVQIEESNEKMNEMVKAMEEIDDSSRNIREIINTIASISEQTNLLALNAAIEAARAGESGKGFAVVAEEVRKLAEESSQAVKDTAELIESSIKSVEKGKEIVDITAVSLKEAVKKTEEAVQLVDNISKISEVQAVSINQINGGIDQIADVVQSNSAIAEESAAASEELSAQADTLESMINRFKLQK</sequence>
<dbReference type="InterPro" id="IPR004090">
    <property type="entry name" value="Chemotax_Me-accpt_rcpt"/>
</dbReference>
<reference evidence="8 9" key="1">
    <citation type="submission" date="2016-01" db="EMBL/GenBank/DDBJ databases">
        <title>Characterization of the Clostridium difficile lineages that are prevalent in Hong Kong and China.</title>
        <authorList>
            <person name="Kwok J.S.-L."/>
            <person name="Lam W.-Y."/>
            <person name="Ip M."/>
            <person name="Chan T.-F."/>
            <person name="Hawkey P.M."/>
            <person name="Tsui S.K.-W."/>
        </authorList>
    </citation>
    <scope>NUCLEOTIDE SEQUENCE [LARGE SCALE GENOMIC DNA]</scope>
    <source>
        <strain evidence="8 9">300064</strain>
    </source>
</reference>
<feature type="transmembrane region" description="Helical" evidence="5">
    <location>
        <begin position="201"/>
        <end position="223"/>
    </location>
</feature>
<dbReference type="EMBL" id="LRDH01000108">
    <property type="protein sequence ID" value="PPV14488.1"/>
    <property type="molecule type" value="Genomic_DNA"/>
</dbReference>
<feature type="domain" description="Methyl-accepting transducer" evidence="6">
    <location>
        <begin position="331"/>
        <end position="560"/>
    </location>
</feature>
<feature type="coiled-coil region" evidence="4">
    <location>
        <begin position="103"/>
        <end position="150"/>
    </location>
</feature>
<dbReference type="GO" id="GO:0007165">
    <property type="term" value="P:signal transduction"/>
    <property type="evidence" value="ECO:0007669"/>
    <property type="project" value="UniProtKB-KW"/>
</dbReference>